<evidence type="ECO:0000313" key="3">
    <source>
        <dbReference type="Proteomes" id="UP001140502"/>
    </source>
</evidence>
<accession>A0A9W8T893</accession>
<organism evidence="2 3">
    <name type="scientific">Fusarium piperis</name>
    <dbReference type="NCBI Taxonomy" id="1435070"/>
    <lineage>
        <taxon>Eukaryota</taxon>
        <taxon>Fungi</taxon>
        <taxon>Dikarya</taxon>
        <taxon>Ascomycota</taxon>
        <taxon>Pezizomycotina</taxon>
        <taxon>Sordariomycetes</taxon>
        <taxon>Hypocreomycetidae</taxon>
        <taxon>Hypocreales</taxon>
        <taxon>Nectriaceae</taxon>
        <taxon>Fusarium</taxon>
        <taxon>Fusarium solani species complex</taxon>
    </lineage>
</organism>
<dbReference type="AlphaFoldDB" id="A0A9W8T893"/>
<evidence type="ECO:0000313" key="2">
    <source>
        <dbReference type="EMBL" id="KAJ4307535.1"/>
    </source>
</evidence>
<sequence>MAAHARLESAFVLTPTRPRRKRPSFSPVKTPRHQPTLSHRRSLTFTPGGIPRASPSPVRQPHPVASVSTAALEFEEFSYWNEDGFLTNEHVTEPQRTALQIYLRQEYNVTDFLECFPFLLMGCEGGPPSEERRPFSIAGAIAIWKDASDFNFKPIFGDLGQEDEINIDPTMLKGLVHLEVPSQEVILYLANDVFPQCEAISVLWDELVIELPATTDDQHRSRLYDLPSSIDGCPMLLLFHNGPLPNSERRRRVIKPQPRLHESEVYDDTDYVEVDGKFYPGTMISSVGKEGIYNSVTAGVLVQKGDQQRLTCSFHCWQDHYEKYPDRFGKTDADAMNTYKVLQGDNPGSVVGFVHERMGDTDIALAELQDGIVFENKFMEMDVAPKRFLRTTEQKMGDTYIFDSFATGKQRVIGLGTRFTLGWRPPKAHPTLVVPEGAENMMPVNGVKYIAFIQGAFATNSPEIIKQPQIRDSVCGSVLVRSMLAENQRGRQVQEKGEIAAMMHFCDLQSKYSSKAEDYMMYADSFDPLIDAGWTIVQHAEDDAQPEEDSSPSKKRKAG</sequence>
<feature type="region of interest" description="Disordered" evidence="1">
    <location>
        <begin position="1"/>
        <end position="62"/>
    </location>
</feature>
<gene>
    <name evidence="2" type="ORF">N0V84_012661</name>
</gene>
<dbReference type="EMBL" id="JAPEUR010000714">
    <property type="protein sequence ID" value="KAJ4307535.1"/>
    <property type="molecule type" value="Genomic_DNA"/>
</dbReference>
<dbReference type="OrthoDB" id="5305386at2759"/>
<reference evidence="2" key="1">
    <citation type="submission" date="2022-10" db="EMBL/GenBank/DDBJ databases">
        <title>Tapping the CABI collections for fungal endophytes: first genome assemblies for Collariella, Neodidymelliopsis, Ascochyta clinopodiicola, Didymella pomorum, Didymosphaeria variabile, Neocosmospora piperis and Neocucurbitaria cava.</title>
        <authorList>
            <person name="Hill R."/>
        </authorList>
    </citation>
    <scope>NUCLEOTIDE SEQUENCE</scope>
    <source>
        <strain evidence="2">IMI 366586</strain>
    </source>
</reference>
<feature type="region of interest" description="Disordered" evidence="1">
    <location>
        <begin position="540"/>
        <end position="559"/>
    </location>
</feature>
<protein>
    <submittedName>
        <fullName evidence="2">Uncharacterized protein</fullName>
    </submittedName>
</protein>
<evidence type="ECO:0000256" key="1">
    <source>
        <dbReference type="SAM" id="MobiDB-lite"/>
    </source>
</evidence>
<proteinExistence type="predicted"/>
<name>A0A9W8T893_9HYPO</name>
<dbReference type="Proteomes" id="UP001140502">
    <property type="component" value="Unassembled WGS sequence"/>
</dbReference>
<keyword evidence="3" id="KW-1185">Reference proteome</keyword>
<comment type="caution">
    <text evidence="2">The sequence shown here is derived from an EMBL/GenBank/DDBJ whole genome shotgun (WGS) entry which is preliminary data.</text>
</comment>